<reference evidence="1 2" key="1">
    <citation type="submission" date="2021-01" db="EMBL/GenBank/DDBJ databases">
        <title>Whole genome shotgun sequence of Catellatospora citrea NBRC 14495.</title>
        <authorList>
            <person name="Komaki H."/>
            <person name="Tamura T."/>
        </authorList>
    </citation>
    <scope>NUCLEOTIDE SEQUENCE [LARGE SCALE GENOMIC DNA]</scope>
    <source>
        <strain evidence="1 2">NBRC 14495</strain>
    </source>
</reference>
<dbReference type="Proteomes" id="UP000659904">
    <property type="component" value="Unassembled WGS sequence"/>
</dbReference>
<proteinExistence type="predicted"/>
<comment type="caution">
    <text evidence="1">The sequence shown here is derived from an EMBL/GenBank/DDBJ whole genome shotgun (WGS) entry which is preliminary data.</text>
</comment>
<name>A0A8J3KFT9_9ACTN</name>
<organism evidence="1 2">
    <name type="scientific">Catellatospora citrea</name>
    <dbReference type="NCBI Taxonomy" id="53366"/>
    <lineage>
        <taxon>Bacteria</taxon>
        <taxon>Bacillati</taxon>
        <taxon>Actinomycetota</taxon>
        <taxon>Actinomycetes</taxon>
        <taxon>Micromonosporales</taxon>
        <taxon>Micromonosporaceae</taxon>
        <taxon>Catellatospora</taxon>
    </lineage>
</organism>
<dbReference type="AlphaFoldDB" id="A0A8J3KFT9"/>
<protein>
    <submittedName>
        <fullName evidence="1">Uncharacterized protein</fullName>
    </submittedName>
</protein>
<dbReference type="EMBL" id="BONH01000053">
    <property type="protein sequence ID" value="GIG02472.1"/>
    <property type="molecule type" value="Genomic_DNA"/>
</dbReference>
<sequence length="203" mass="24031">MIYESWPWREELLRACARLQKRKTQQRWTERTHFLVERDLMVSAYAVRRLNEARKISDQLRASTWKAREHTLVGRVPDIMHDRFWESYELEQFKTIQMPLTKVLNQIIHSWVFVLSWTEDEKFDGIFVSAENSRQKCLYFIHIDTLIRMFRAVGEDDIVHLEMRRNAEGQLEVTRALSAREAQALPTDAASVRVVNVPSARNG</sequence>
<accession>A0A8J3KFT9</accession>
<gene>
    <name evidence="1" type="ORF">Cci01nite_75650</name>
</gene>
<evidence type="ECO:0000313" key="2">
    <source>
        <dbReference type="Proteomes" id="UP000659904"/>
    </source>
</evidence>
<evidence type="ECO:0000313" key="1">
    <source>
        <dbReference type="EMBL" id="GIG02472.1"/>
    </source>
</evidence>
<dbReference type="RefSeq" id="WP_120317584.1">
    <property type="nucleotide sequence ID" value="NZ_BONH01000053.1"/>
</dbReference>
<keyword evidence="2" id="KW-1185">Reference proteome</keyword>